<accession>A0A150GNC7</accession>
<sequence>MADQSSSGPTAQVVLAVRVPAVRSASSLRCVVSGPLLCLSRLRQHAYLDEVFDPCFVPNTSDQCGAEGFAVLRFALPSAALRNPGALVLHVLPPSMGLADAAATPAIDVASISRAAEEHLQQQQQLPEASAATAPLASLPLLVLPSAAAQEVRRLHEEVLGAEAVACLDGLLSRQAGGGGQERQALLLAAAGTDMITSGLHDVAYDMGCLLSMPPYSMNMPAGAEAATKGYPTAPPQQPRVDLRLFDGLLRLLASCHMAACLEEALRARGACGGECPLELVTYAFGGGADYDSTATEAGGGVLPPNLEAEVFDGGTRVGSTGASASSSPKASSAGEGSCQKRMSTRKDVAAEIYDTSSGPGGSQTAASLPGSDPLASLPPPGPAWWLRALLRGFQPPALEAAYQAFKAAQLVYFDFMALLLLAAIRTSPMYRTYESDLELLGSMAAAGTTEPAAPAPRWLQIASQGLFLAVIMLVLGLTLLTPLHRT</sequence>
<feature type="region of interest" description="Disordered" evidence="1">
    <location>
        <begin position="354"/>
        <end position="374"/>
    </location>
</feature>
<reference evidence="4" key="1">
    <citation type="journal article" date="2016" name="Nat. Commun.">
        <title>The Gonium pectorale genome demonstrates co-option of cell cycle regulation during the evolution of multicellularity.</title>
        <authorList>
            <person name="Hanschen E.R."/>
            <person name="Marriage T.N."/>
            <person name="Ferris P.J."/>
            <person name="Hamaji T."/>
            <person name="Toyoda A."/>
            <person name="Fujiyama A."/>
            <person name="Neme R."/>
            <person name="Noguchi H."/>
            <person name="Minakuchi Y."/>
            <person name="Suzuki M."/>
            <person name="Kawai-Toyooka H."/>
            <person name="Smith D.R."/>
            <person name="Sparks H."/>
            <person name="Anderson J."/>
            <person name="Bakaric R."/>
            <person name="Luria V."/>
            <person name="Karger A."/>
            <person name="Kirschner M.W."/>
            <person name="Durand P.M."/>
            <person name="Michod R.E."/>
            <person name="Nozaki H."/>
            <person name="Olson B.J."/>
        </authorList>
    </citation>
    <scope>NUCLEOTIDE SEQUENCE [LARGE SCALE GENOMIC DNA]</scope>
    <source>
        <strain evidence="4">NIES-2863</strain>
    </source>
</reference>
<keyword evidence="2" id="KW-1133">Transmembrane helix</keyword>
<protein>
    <submittedName>
        <fullName evidence="3">Uncharacterized protein</fullName>
    </submittedName>
</protein>
<keyword evidence="2" id="KW-0472">Membrane</keyword>
<feature type="compositionally biased region" description="Low complexity" evidence="1">
    <location>
        <begin position="319"/>
        <end position="338"/>
    </location>
</feature>
<evidence type="ECO:0000313" key="3">
    <source>
        <dbReference type="EMBL" id="KXZ51304.1"/>
    </source>
</evidence>
<keyword evidence="4" id="KW-1185">Reference proteome</keyword>
<evidence type="ECO:0000256" key="2">
    <source>
        <dbReference type="SAM" id="Phobius"/>
    </source>
</evidence>
<name>A0A150GNC7_GONPE</name>
<gene>
    <name evidence="3" type="ORF">GPECTOR_13g791</name>
</gene>
<evidence type="ECO:0000256" key="1">
    <source>
        <dbReference type="SAM" id="MobiDB-lite"/>
    </source>
</evidence>
<dbReference type="EMBL" id="LSYV01000014">
    <property type="protein sequence ID" value="KXZ51304.1"/>
    <property type="molecule type" value="Genomic_DNA"/>
</dbReference>
<feature type="transmembrane region" description="Helical" evidence="2">
    <location>
        <begin position="466"/>
        <end position="484"/>
    </location>
</feature>
<dbReference type="OrthoDB" id="563620at2759"/>
<feature type="compositionally biased region" description="Polar residues" evidence="1">
    <location>
        <begin position="355"/>
        <end position="367"/>
    </location>
</feature>
<feature type="region of interest" description="Disordered" evidence="1">
    <location>
        <begin position="296"/>
        <end position="342"/>
    </location>
</feature>
<proteinExistence type="predicted"/>
<keyword evidence="2" id="KW-0812">Transmembrane</keyword>
<organism evidence="3 4">
    <name type="scientific">Gonium pectorale</name>
    <name type="common">Green alga</name>
    <dbReference type="NCBI Taxonomy" id="33097"/>
    <lineage>
        <taxon>Eukaryota</taxon>
        <taxon>Viridiplantae</taxon>
        <taxon>Chlorophyta</taxon>
        <taxon>core chlorophytes</taxon>
        <taxon>Chlorophyceae</taxon>
        <taxon>CS clade</taxon>
        <taxon>Chlamydomonadales</taxon>
        <taxon>Volvocaceae</taxon>
        <taxon>Gonium</taxon>
    </lineage>
</organism>
<dbReference type="AlphaFoldDB" id="A0A150GNC7"/>
<evidence type="ECO:0000313" key="4">
    <source>
        <dbReference type="Proteomes" id="UP000075714"/>
    </source>
</evidence>
<comment type="caution">
    <text evidence="3">The sequence shown here is derived from an EMBL/GenBank/DDBJ whole genome shotgun (WGS) entry which is preliminary data.</text>
</comment>
<dbReference type="Proteomes" id="UP000075714">
    <property type="component" value="Unassembled WGS sequence"/>
</dbReference>